<organism evidence="1 2">
    <name type="scientific">Eragrostis curvula</name>
    <name type="common">weeping love grass</name>
    <dbReference type="NCBI Taxonomy" id="38414"/>
    <lineage>
        <taxon>Eukaryota</taxon>
        <taxon>Viridiplantae</taxon>
        <taxon>Streptophyta</taxon>
        <taxon>Embryophyta</taxon>
        <taxon>Tracheophyta</taxon>
        <taxon>Spermatophyta</taxon>
        <taxon>Magnoliopsida</taxon>
        <taxon>Liliopsida</taxon>
        <taxon>Poales</taxon>
        <taxon>Poaceae</taxon>
        <taxon>PACMAD clade</taxon>
        <taxon>Chloridoideae</taxon>
        <taxon>Eragrostideae</taxon>
        <taxon>Eragrostidinae</taxon>
        <taxon>Eragrostis</taxon>
    </lineage>
</organism>
<dbReference type="EMBL" id="RWGY01000011">
    <property type="protein sequence ID" value="TVU31117.1"/>
    <property type="molecule type" value="Genomic_DNA"/>
</dbReference>
<proteinExistence type="predicted"/>
<dbReference type="Gramene" id="TVU31117">
    <property type="protein sequence ID" value="TVU31117"/>
    <property type="gene ID" value="EJB05_22788"/>
</dbReference>
<accession>A0A5J9V6R9</accession>
<sequence>MTGYFPASCPSFLYPSPDQTPPAADQSRFFFTFYGTVSPPGVNLGCPGPILPSGGIPTCDGLLQPSAIVLPGCLLLQEQLFLLYLVTPWSNQRDTKLVYPLNDRAPKVDHMDEAAANCEGSDVPDDEEIALPDEVAELQRVGALVDTTTEAHALSEDEEFCCDDLEELNSESSDDSDSGWKRWPKGLIPPDCRKPRNMGTIEMAMRNSRKRSTRYIFEPVLGMGFDAKEIERLVEWRSKQLGFKSVQEQLDCNGISSASDCEGVVVLGERVVASHRAGVSGAVERWEGGVNESYGRLQEHAAFQDGVMPGKRMNPGRNPI</sequence>
<protein>
    <submittedName>
        <fullName evidence="1">Uncharacterized protein</fullName>
    </submittedName>
</protein>
<gene>
    <name evidence="1" type="ORF">EJB05_22788</name>
</gene>
<dbReference type="Proteomes" id="UP000324897">
    <property type="component" value="Chromosome 1"/>
</dbReference>
<reference evidence="1 2" key="1">
    <citation type="journal article" date="2019" name="Sci. Rep.">
        <title>A high-quality genome of Eragrostis curvula grass provides insights into Poaceae evolution and supports new strategies to enhance forage quality.</title>
        <authorList>
            <person name="Carballo J."/>
            <person name="Santos B.A.C.M."/>
            <person name="Zappacosta D."/>
            <person name="Garbus I."/>
            <person name="Selva J.P."/>
            <person name="Gallo C.A."/>
            <person name="Diaz A."/>
            <person name="Albertini E."/>
            <person name="Caccamo M."/>
            <person name="Echenique V."/>
        </authorList>
    </citation>
    <scope>NUCLEOTIDE SEQUENCE [LARGE SCALE GENOMIC DNA]</scope>
    <source>
        <strain evidence="2">cv. Victoria</strain>
        <tissue evidence="1">Leaf</tissue>
    </source>
</reference>
<feature type="non-terminal residue" evidence="1">
    <location>
        <position position="1"/>
    </location>
</feature>
<evidence type="ECO:0000313" key="2">
    <source>
        <dbReference type="Proteomes" id="UP000324897"/>
    </source>
</evidence>
<evidence type="ECO:0000313" key="1">
    <source>
        <dbReference type="EMBL" id="TVU31117.1"/>
    </source>
</evidence>
<dbReference type="AlphaFoldDB" id="A0A5J9V6R9"/>
<name>A0A5J9V6R9_9POAL</name>
<keyword evidence="2" id="KW-1185">Reference proteome</keyword>
<comment type="caution">
    <text evidence="1">The sequence shown here is derived from an EMBL/GenBank/DDBJ whole genome shotgun (WGS) entry which is preliminary data.</text>
</comment>